<organism evidence="1 2">
    <name type="scientific">Sistotremastrum niveocremeum HHB9708</name>
    <dbReference type="NCBI Taxonomy" id="1314777"/>
    <lineage>
        <taxon>Eukaryota</taxon>
        <taxon>Fungi</taxon>
        <taxon>Dikarya</taxon>
        <taxon>Basidiomycota</taxon>
        <taxon>Agaricomycotina</taxon>
        <taxon>Agaricomycetes</taxon>
        <taxon>Sistotremastrales</taxon>
        <taxon>Sistotremastraceae</taxon>
        <taxon>Sertulicium</taxon>
        <taxon>Sertulicium niveocremeum</taxon>
    </lineage>
</organism>
<sequence>MKPDFQPSVCACFGACGITSDSRTVPPTSAISTPLYSKFARQTSKPKIKTCLSSAPKPRLISRATWKPMLFLTVAVTSLSNKPLDTRYRLGSRTVNSLLKVYSMLTIASFPATSIFGSPSSGGGLSSTSLGKSRMTWVFGSISTCLRSKNLEYLGHQWDYPPFPCPIFL</sequence>
<evidence type="ECO:0000313" key="2">
    <source>
        <dbReference type="Proteomes" id="UP000076722"/>
    </source>
</evidence>
<dbReference type="EMBL" id="KV419413">
    <property type="protein sequence ID" value="KZS91811.1"/>
    <property type="molecule type" value="Genomic_DNA"/>
</dbReference>
<accession>A0A164SUE1</accession>
<dbReference type="AlphaFoldDB" id="A0A164SUE1"/>
<reference evidence="1 2" key="1">
    <citation type="journal article" date="2016" name="Mol. Biol. Evol.">
        <title>Comparative Genomics of Early-Diverging Mushroom-Forming Fungi Provides Insights into the Origins of Lignocellulose Decay Capabilities.</title>
        <authorList>
            <person name="Nagy L.G."/>
            <person name="Riley R."/>
            <person name="Tritt A."/>
            <person name="Adam C."/>
            <person name="Daum C."/>
            <person name="Floudas D."/>
            <person name="Sun H."/>
            <person name="Yadav J.S."/>
            <person name="Pangilinan J."/>
            <person name="Larsson K.H."/>
            <person name="Matsuura K."/>
            <person name="Barry K."/>
            <person name="Labutti K."/>
            <person name="Kuo R."/>
            <person name="Ohm R.A."/>
            <person name="Bhattacharya S.S."/>
            <person name="Shirouzu T."/>
            <person name="Yoshinaga Y."/>
            <person name="Martin F.M."/>
            <person name="Grigoriev I.V."/>
            <person name="Hibbett D.S."/>
        </authorList>
    </citation>
    <scope>NUCLEOTIDE SEQUENCE [LARGE SCALE GENOMIC DNA]</scope>
    <source>
        <strain evidence="1 2">HHB9708</strain>
    </source>
</reference>
<protein>
    <submittedName>
        <fullName evidence="1">Uncharacterized protein</fullName>
    </submittedName>
</protein>
<evidence type="ECO:0000313" key="1">
    <source>
        <dbReference type="EMBL" id="KZS91811.1"/>
    </source>
</evidence>
<dbReference type="Proteomes" id="UP000076722">
    <property type="component" value="Unassembled WGS sequence"/>
</dbReference>
<keyword evidence="2" id="KW-1185">Reference proteome</keyword>
<name>A0A164SUE1_9AGAM</name>
<proteinExistence type="predicted"/>
<gene>
    <name evidence="1" type="ORF">SISNIDRAFT_159322</name>
</gene>